<dbReference type="FunFam" id="3.40.50.460:FF:000008">
    <property type="entry name" value="ATP-dependent 6-phosphofructokinase"/>
    <property type="match status" value="1"/>
</dbReference>
<dbReference type="AlphaFoldDB" id="A0A1Y2ANU7"/>
<evidence type="ECO:0000256" key="6">
    <source>
        <dbReference type="ARBA" id="ARBA00022533"/>
    </source>
</evidence>
<dbReference type="GO" id="GO:0016208">
    <property type="term" value="F:AMP binding"/>
    <property type="evidence" value="ECO:0007669"/>
    <property type="project" value="TreeGrafter"/>
</dbReference>
<dbReference type="EC" id="2.7.1.11" evidence="4"/>
<feature type="domain" description="Phosphofructokinase" evidence="15">
    <location>
        <begin position="384"/>
        <end position="695"/>
    </location>
</feature>
<evidence type="ECO:0000256" key="5">
    <source>
        <dbReference type="ARBA" id="ARBA00022490"/>
    </source>
</evidence>
<keyword evidence="6" id="KW-0021">Allosteric enzyme</keyword>
<evidence type="ECO:0000313" key="17">
    <source>
        <dbReference type="Proteomes" id="UP000193920"/>
    </source>
</evidence>
<dbReference type="InterPro" id="IPR022953">
    <property type="entry name" value="ATP_PFK"/>
</dbReference>
<protein>
    <recommendedName>
        <fullName evidence="4">6-phosphofructokinase</fullName>
        <ecNumber evidence="4">2.7.1.11</ecNumber>
    </recommendedName>
</protein>
<comment type="subcellular location">
    <subcellularLocation>
        <location evidence="2">Cytoplasm</location>
    </subcellularLocation>
</comment>
<keyword evidence="7" id="KW-0808">Transferase</keyword>
<dbReference type="OrthoDB" id="537915at2759"/>
<dbReference type="GO" id="GO:0046872">
    <property type="term" value="F:metal ion binding"/>
    <property type="evidence" value="ECO:0007669"/>
    <property type="project" value="UniProtKB-KW"/>
</dbReference>
<evidence type="ECO:0000256" key="8">
    <source>
        <dbReference type="ARBA" id="ARBA00022723"/>
    </source>
</evidence>
<comment type="caution">
    <text evidence="16">The sequence shown here is derived from an EMBL/GenBank/DDBJ whole genome shotgun (WGS) entry which is preliminary data.</text>
</comment>
<sequence length="795" mass="88589">MNAAIRALVRCGLTEKITPYIVFNGYKGLVKGENSIKKAGWEDVRDLLTLGGTVLDSSDCSYISTHENRLKAAKNLFEQGIKYLIIIGDNESFSYAEILQNEWNDLIHELIKSNSIKSSFSDDTKYSVSIIALPATIDNDIAMTDLTLGTCTSLERICEALDSLESTATSHQRCFIIKVVGKRCGWLALMAAIAVGADCTFIPECPPPFQKDIDITWEKEMCEIIKTKREKGNRKNIIVVSEGATDKSLNPITATYIKEVIEQNLNIDTRITTLGHIQREGIPCAYDRFLATVQAAEIIKEVLNAKENEAMSILIGIRNNMLTKIPLSESVKLTTSISEAIANKEFEKVLNLRDQDFRASYSAYMESTLFSSDAKKLDEENRLRIGIIHVGSPAGGMNAATRAAVRLCLNRGHTPVGIFNSFSGLVNGEVRPLTWQEVSGWTTIGGSKLGINRSQPTPVLNSKKLYKKYNIDPSELIDIGLIAYHLQSQNIQGLLIIGGYEAYCSLYTLYEAKTIYPSLCIPIVQIAATVSNNIPGTDYSIGSDTALNTIVQSCDNIKLSASASQKRVFIVEVQGGNCGYLSTMGGLACGVTCTYGPENGISLNKLKNDIRHLTRRYKEAELKGTKNEGRIIIRNEFTNSSTYSTKVISAILNEEGNGLFDSRTAILGHLQQGGIPSPLDRIRAVRQAVECINWLEKKTKENKKISSYKKYHKVTKKNELQEKVDKEAYVIGIRGDKLVFTSVNELIKETNIDLRKTSHNWWMKYYPLIKILSKYYYFDVNDETDIDYLTNEKNI</sequence>
<evidence type="ECO:0000256" key="11">
    <source>
        <dbReference type="ARBA" id="ARBA00022840"/>
    </source>
</evidence>
<name>A0A1Y2ANU7_9FUNG</name>
<dbReference type="SUPFAM" id="SSF53784">
    <property type="entry name" value="Phosphofructokinase"/>
    <property type="match status" value="2"/>
</dbReference>
<dbReference type="EMBL" id="MCOG01000228">
    <property type="protein sequence ID" value="ORY23960.1"/>
    <property type="molecule type" value="Genomic_DNA"/>
</dbReference>
<dbReference type="Gene3D" id="3.40.50.460">
    <property type="entry name" value="Phosphofructokinase domain"/>
    <property type="match status" value="2"/>
</dbReference>
<dbReference type="GO" id="GO:0048029">
    <property type="term" value="F:monosaccharide binding"/>
    <property type="evidence" value="ECO:0007669"/>
    <property type="project" value="TreeGrafter"/>
</dbReference>
<dbReference type="STRING" id="1754190.A0A1Y2ANU7"/>
<evidence type="ECO:0000256" key="1">
    <source>
        <dbReference type="ARBA" id="ARBA00001946"/>
    </source>
</evidence>
<dbReference type="GO" id="GO:0005945">
    <property type="term" value="C:6-phosphofructokinase complex"/>
    <property type="evidence" value="ECO:0007669"/>
    <property type="project" value="TreeGrafter"/>
</dbReference>
<dbReference type="GO" id="GO:0005524">
    <property type="term" value="F:ATP binding"/>
    <property type="evidence" value="ECO:0007669"/>
    <property type="project" value="UniProtKB-KW"/>
</dbReference>
<gene>
    <name evidence="16" type="ORF">LY90DRAFT_429284</name>
</gene>
<dbReference type="GO" id="GO:0005739">
    <property type="term" value="C:mitochondrion"/>
    <property type="evidence" value="ECO:0007669"/>
    <property type="project" value="TreeGrafter"/>
</dbReference>
<dbReference type="PROSITE" id="PS00433">
    <property type="entry name" value="PHOSPHOFRUCTOKINASE"/>
    <property type="match status" value="1"/>
</dbReference>
<dbReference type="PRINTS" id="PR00476">
    <property type="entry name" value="PHFRCTKINASE"/>
</dbReference>
<accession>A0A1Y2ANU7</accession>
<evidence type="ECO:0000256" key="13">
    <source>
        <dbReference type="ARBA" id="ARBA00023152"/>
    </source>
</evidence>
<dbReference type="InterPro" id="IPR000023">
    <property type="entry name" value="Phosphofructokinase_dom"/>
</dbReference>
<keyword evidence="17" id="KW-1185">Reference proteome</keyword>
<keyword evidence="11" id="KW-0067">ATP-binding</keyword>
<evidence type="ECO:0000256" key="3">
    <source>
        <dbReference type="ARBA" id="ARBA00004679"/>
    </source>
</evidence>
<proteinExistence type="predicted"/>
<comment type="pathway">
    <text evidence="3">Carbohydrate degradation; glycolysis; D-glyceraldehyde 3-phosphate and glycerone phosphate from D-glucose: step 3/4.</text>
</comment>
<dbReference type="PANTHER" id="PTHR13697">
    <property type="entry name" value="PHOSPHOFRUCTOKINASE"/>
    <property type="match status" value="1"/>
</dbReference>
<evidence type="ECO:0000256" key="14">
    <source>
        <dbReference type="ARBA" id="ARBA00048070"/>
    </source>
</evidence>
<keyword evidence="13" id="KW-0324">Glycolysis</keyword>
<dbReference type="InterPro" id="IPR015912">
    <property type="entry name" value="Phosphofructokinase_CS"/>
</dbReference>
<comment type="catalytic activity">
    <reaction evidence="14">
        <text>beta-D-fructose 6-phosphate + ATP = beta-D-fructose 1,6-bisphosphate + ADP + H(+)</text>
        <dbReference type="Rhea" id="RHEA:16109"/>
        <dbReference type="ChEBI" id="CHEBI:15378"/>
        <dbReference type="ChEBI" id="CHEBI:30616"/>
        <dbReference type="ChEBI" id="CHEBI:32966"/>
        <dbReference type="ChEBI" id="CHEBI:57634"/>
        <dbReference type="ChEBI" id="CHEBI:456216"/>
        <dbReference type="EC" id="2.7.1.11"/>
    </reaction>
</comment>
<organism evidence="16 17">
    <name type="scientific">Neocallimastix californiae</name>
    <dbReference type="NCBI Taxonomy" id="1754190"/>
    <lineage>
        <taxon>Eukaryota</taxon>
        <taxon>Fungi</taxon>
        <taxon>Fungi incertae sedis</taxon>
        <taxon>Chytridiomycota</taxon>
        <taxon>Chytridiomycota incertae sedis</taxon>
        <taxon>Neocallimastigomycetes</taxon>
        <taxon>Neocallimastigales</taxon>
        <taxon>Neocallimastigaceae</taxon>
        <taxon>Neocallimastix</taxon>
    </lineage>
</organism>
<evidence type="ECO:0000256" key="10">
    <source>
        <dbReference type="ARBA" id="ARBA00022777"/>
    </source>
</evidence>
<dbReference type="GO" id="GO:0070095">
    <property type="term" value="F:fructose-6-phosphate binding"/>
    <property type="evidence" value="ECO:0007669"/>
    <property type="project" value="TreeGrafter"/>
</dbReference>
<dbReference type="GO" id="GO:0030388">
    <property type="term" value="P:fructose 1,6-bisphosphate metabolic process"/>
    <property type="evidence" value="ECO:0007669"/>
    <property type="project" value="TreeGrafter"/>
</dbReference>
<feature type="domain" description="Phosphofructokinase" evidence="15">
    <location>
        <begin position="1"/>
        <end position="300"/>
    </location>
</feature>
<keyword evidence="8" id="KW-0479">Metal-binding</keyword>
<evidence type="ECO:0000256" key="4">
    <source>
        <dbReference type="ARBA" id="ARBA00012055"/>
    </source>
</evidence>
<dbReference type="FunFam" id="3.40.50.460:FF:000002">
    <property type="entry name" value="ATP-dependent 6-phosphofructokinase"/>
    <property type="match status" value="1"/>
</dbReference>
<dbReference type="Gene3D" id="3.40.50.450">
    <property type="match status" value="2"/>
</dbReference>
<comment type="cofactor">
    <cofactor evidence="1">
        <name>Mg(2+)</name>
        <dbReference type="ChEBI" id="CHEBI:18420"/>
    </cofactor>
</comment>
<keyword evidence="9" id="KW-0547">Nucleotide-binding</keyword>
<dbReference type="Proteomes" id="UP000193920">
    <property type="component" value="Unassembled WGS sequence"/>
</dbReference>
<dbReference type="PANTHER" id="PTHR13697:SF4">
    <property type="entry name" value="ATP-DEPENDENT 6-PHOSPHOFRUCTOKINASE"/>
    <property type="match status" value="1"/>
</dbReference>
<dbReference type="GO" id="GO:0006002">
    <property type="term" value="P:fructose 6-phosphate metabolic process"/>
    <property type="evidence" value="ECO:0007669"/>
    <property type="project" value="InterPro"/>
</dbReference>
<dbReference type="Pfam" id="PF00365">
    <property type="entry name" value="PFK"/>
    <property type="match status" value="2"/>
</dbReference>
<evidence type="ECO:0000256" key="2">
    <source>
        <dbReference type="ARBA" id="ARBA00004496"/>
    </source>
</evidence>
<dbReference type="UniPathway" id="UPA00109">
    <property type="reaction ID" value="UER00182"/>
</dbReference>
<evidence type="ECO:0000256" key="9">
    <source>
        <dbReference type="ARBA" id="ARBA00022741"/>
    </source>
</evidence>
<evidence type="ECO:0000256" key="7">
    <source>
        <dbReference type="ARBA" id="ARBA00022679"/>
    </source>
</evidence>
<dbReference type="GO" id="GO:0042802">
    <property type="term" value="F:identical protein binding"/>
    <property type="evidence" value="ECO:0007669"/>
    <property type="project" value="TreeGrafter"/>
</dbReference>
<keyword evidence="5" id="KW-0963">Cytoplasm</keyword>
<evidence type="ECO:0000256" key="12">
    <source>
        <dbReference type="ARBA" id="ARBA00022842"/>
    </source>
</evidence>
<evidence type="ECO:0000259" key="15">
    <source>
        <dbReference type="Pfam" id="PF00365"/>
    </source>
</evidence>
<evidence type="ECO:0000313" key="16">
    <source>
        <dbReference type="EMBL" id="ORY23960.1"/>
    </source>
</evidence>
<dbReference type="GO" id="GO:0061621">
    <property type="term" value="P:canonical glycolysis"/>
    <property type="evidence" value="ECO:0007669"/>
    <property type="project" value="TreeGrafter"/>
</dbReference>
<dbReference type="NCBIfam" id="TIGR02478">
    <property type="entry name" value="6PF1K_euk"/>
    <property type="match status" value="1"/>
</dbReference>
<reference evidence="16 17" key="1">
    <citation type="submission" date="2016-08" db="EMBL/GenBank/DDBJ databases">
        <title>A Parts List for Fungal Cellulosomes Revealed by Comparative Genomics.</title>
        <authorList>
            <consortium name="DOE Joint Genome Institute"/>
            <person name="Haitjema C.H."/>
            <person name="Gilmore S.P."/>
            <person name="Henske J.K."/>
            <person name="Solomon K.V."/>
            <person name="De Groot R."/>
            <person name="Kuo A."/>
            <person name="Mondo S.J."/>
            <person name="Salamov A.A."/>
            <person name="Labutti K."/>
            <person name="Zhao Z."/>
            <person name="Chiniquy J."/>
            <person name="Barry K."/>
            <person name="Brewer H.M."/>
            <person name="Purvine S.O."/>
            <person name="Wright A.T."/>
            <person name="Boxma B."/>
            <person name="Van Alen T."/>
            <person name="Hackstein J.H."/>
            <person name="Baker S.E."/>
            <person name="Grigoriev I.V."/>
            <person name="O'Malley M.A."/>
        </authorList>
    </citation>
    <scope>NUCLEOTIDE SEQUENCE [LARGE SCALE GENOMIC DNA]</scope>
    <source>
        <strain evidence="16 17">G1</strain>
    </source>
</reference>
<keyword evidence="10" id="KW-0418">Kinase</keyword>
<keyword evidence="12" id="KW-0460">Magnesium</keyword>
<dbReference type="InterPro" id="IPR009161">
    <property type="entry name" value="6-Pfructokinase_euk"/>
</dbReference>
<dbReference type="InterPro" id="IPR035966">
    <property type="entry name" value="PKF_sf"/>
</dbReference>
<dbReference type="GO" id="GO:0003872">
    <property type="term" value="F:6-phosphofructokinase activity"/>
    <property type="evidence" value="ECO:0007669"/>
    <property type="project" value="UniProtKB-EC"/>
</dbReference>